<sequence>MSNLYSILEANFPADRSACAIESRGAGEPLFYSWADLHHGSGRIANLLAALNLPAGSRLAAQVDKSVEALMLYLACLRAGIVYVPLNTAYRKAEVEYFIGDAKPAVVVCTPANFSWVGKAAFCGGAEVVYTLGDDRGGTLLDRAAHHADDFVTVDRADADLAVLLYTSGTTGRSKGAMLSHGNMASNALALRSLWGWHLAPDGTPAERDTLLHALPLFHIHGLFVAAHGALIAGAKQIFLPRLDPAAILDLLPRCTVMMGVPTYYVRLLAEPGLTPERCAGMRLFVSGSAPLLKETFELWRERTGHVILERYGMSETVMNTSNPYDGDPALRKPGTVGPAIPGVGVRVVDGRTDQPLPAGEIGDIQISGPNVFGGYWQMPDKTAESFTADGWFRTGDVGRLDDDGYLSIVGRSKDLIITGGYNVYPKEIESFIDEMPGVAESAVIGVPHADFGEAVVAVVVPRPDAVVDEAALIAALKAGIANYKVPKRVFTVDELPRNTMGKVQKNLLRERFGAGAD</sequence>
<dbReference type="Proteomes" id="UP000675920">
    <property type="component" value="Unplaced"/>
</dbReference>
<dbReference type="PANTHER" id="PTHR43201">
    <property type="entry name" value="ACYL-COA SYNTHETASE"/>
    <property type="match status" value="1"/>
</dbReference>
<accession>A0A8B6X2V4</accession>
<feature type="domain" description="AMP-dependent synthetase/ligase" evidence="3">
    <location>
        <begin position="27"/>
        <end position="377"/>
    </location>
</feature>
<feature type="domain" description="AMP-binding enzyme C-terminal" evidence="4">
    <location>
        <begin position="428"/>
        <end position="503"/>
    </location>
</feature>
<dbReference type="InterPro" id="IPR025110">
    <property type="entry name" value="AMP-bd_C"/>
</dbReference>
<dbReference type="InterPro" id="IPR045851">
    <property type="entry name" value="AMP-bd_C_sf"/>
</dbReference>
<dbReference type="SUPFAM" id="SSF56801">
    <property type="entry name" value="Acetyl-CoA synthetase-like"/>
    <property type="match status" value="1"/>
</dbReference>
<evidence type="ECO:0000259" key="3">
    <source>
        <dbReference type="Pfam" id="PF00501"/>
    </source>
</evidence>
<reference evidence="6" key="4">
    <citation type="journal article" date="2009" name="Curr. Opin. Struct. Biol.">
        <title>Adenylate-forming enzymes.</title>
        <authorList>
            <person name="Schmelz S."/>
            <person name="Naismith J.H."/>
        </authorList>
    </citation>
    <scope>NUCLEOTIDE SEQUENCE</scope>
</reference>
<reference evidence="6" key="5">
    <citation type="submission" date="2025-08" db="UniProtKB">
        <authorList>
            <consortium name="RefSeq"/>
        </authorList>
    </citation>
    <scope>IDENTIFICATION</scope>
</reference>
<dbReference type="Pfam" id="PF00501">
    <property type="entry name" value="AMP-binding"/>
    <property type="match status" value="1"/>
</dbReference>
<dbReference type="InterPro" id="IPR020845">
    <property type="entry name" value="AMP-binding_CS"/>
</dbReference>
<evidence type="ECO:0000313" key="5">
    <source>
        <dbReference type="Proteomes" id="UP000675920"/>
    </source>
</evidence>
<dbReference type="RefSeq" id="WP_028310635.1">
    <property type="nucleotide sequence ID" value="NZ_AXWS01000007.1"/>
</dbReference>
<dbReference type="AlphaFoldDB" id="A0A8B6X2V4"/>
<dbReference type="GO" id="GO:0006631">
    <property type="term" value="P:fatty acid metabolic process"/>
    <property type="evidence" value="ECO:0007669"/>
    <property type="project" value="TreeGrafter"/>
</dbReference>
<dbReference type="EC" id="6.2.1.76" evidence="6"/>
<dbReference type="PANTHER" id="PTHR43201:SF8">
    <property type="entry name" value="ACYL-COA SYNTHETASE FAMILY MEMBER 3"/>
    <property type="match status" value="1"/>
</dbReference>
<proteinExistence type="inferred from homology"/>
<dbReference type="Gene3D" id="3.30.300.30">
    <property type="match status" value="1"/>
</dbReference>
<dbReference type="CDD" id="cd05941">
    <property type="entry name" value="MCS"/>
    <property type="match status" value="1"/>
</dbReference>
<dbReference type="PROSITE" id="PS00455">
    <property type="entry name" value="AMP_BINDING"/>
    <property type="match status" value="1"/>
</dbReference>
<comment type="similarity">
    <text evidence="1">Belongs to the ATP-dependent AMP-binding enzyme family.</text>
</comment>
<dbReference type="NCBIfam" id="NF005702">
    <property type="entry name" value="PRK07514.1"/>
    <property type="match status" value="1"/>
</dbReference>
<name>A0A8B6X2V4_9BURK</name>
<evidence type="ECO:0000256" key="2">
    <source>
        <dbReference type="ARBA" id="ARBA00022598"/>
    </source>
</evidence>
<dbReference type="InterPro" id="IPR042099">
    <property type="entry name" value="ANL_N_sf"/>
</dbReference>
<reference evidence="6" key="2">
    <citation type="journal article" date="2001" name="Gene">
        <title>Molecular evolution of the AMP-forming Acetyl-CoA synthetase.</title>
        <authorList>
            <person name="Karan D."/>
            <person name="David J.R."/>
            <person name="Capy P."/>
        </authorList>
    </citation>
    <scope>NUCLEOTIDE SEQUENCE</scope>
</reference>
<protein>
    <submittedName>
        <fullName evidence="6">Malonate--CoA ligase</fullName>
        <ecNumber evidence="6">6.2.1.76</ecNumber>
    </submittedName>
</protein>
<evidence type="ECO:0000256" key="1">
    <source>
        <dbReference type="ARBA" id="ARBA00006432"/>
    </source>
</evidence>
<dbReference type="OrthoDB" id="9766486at2"/>
<keyword evidence="2 6" id="KW-0436">Ligase</keyword>
<dbReference type="GO" id="GO:0031956">
    <property type="term" value="F:medium-chain fatty acid-CoA ligase activity"/>
    <property type="evidence" value="ECO:0007669"/>
    <property type="project" value="TreeGrafter"/>
</dbReference>
<dbReference type="Gene3D" id="3.40.50.12780">
    <property type="entry name" value="N-terminal domain of ligase-like"/>
    <property type="match status" value="1"/>
</dbReference>
<reference evidence="6" key="1">
    <citation type="journal article" date="1997" name="Prog. Lipid Res.">
        <title>Fatty acid activation.</title>
        <authorList>
            <person name="Watkins P.A."/>
        </authorList>
    </citation>
    <scope>NUCLEOTIDE SEQUENCE</scope>
</reference>
<evidence type="ECO:0000313" key="6">
    <source>
        <dbReference type="RefSeq" id="WP_028310635.1"/>
    </source>
</evidence>
<organism evidence="5 6">
    <name type="scientific">Derxia gummosa DSM 723</name>
    <dbReference type="NCBI Taxonomy" id="1121388"/>
    <lineage>
        <taxon>Bacteria</taxon>
        <taxon>Pseudomonadati</taxon>
        <taxon>Pseudomonadota</taxon>
        <taxon>Betaproteobacteria</taxon>
        <taxon>Burkholderiales</taxon>
        <taxon>Alcaligenaceae</taxon>
        <taxon>Derxia</taxon>
    </lineage>
</organism>
<dbReference type="FunFam" id="3.30.300.30:FF:000008">
    <property type="entry name" value="2,3-dihydroxybenzoate-AMP ligase"/>
    <property type="match status" value="1"/>
</dbReference>
<keyword evidence="5" id="KW-1185">Reference proteome</keyword>
<reference evidence="6" key="3">
    <citation type="journal article" date="2001" name="J. Am. Chem. Soc.">
        <title>Remarkably broad substrate tolerance of malonyl-CoA synthetase, an enzyme capable of intracellular synthesis of polyketide precursors.</title>
        <authorList>
            <person name="Pohl N.L."/>
            <person name="Hans M."/>
            <person name="Lee H.Y."/>
            <person name="Kim Y.S."/>
            <person name="Cane D.E."/>
            <person name="Khosla C."/>
        </authorList>
    </citation>
    <scope>NUCLEOTIDE SEQUENCE</scope>
</reference>
<evidence type="ECO:0000259" key="4">
    <source>
        <dbReference type="Pfam" id="PF13193"/>
    </source>
</evidence>
<dbReference type="InterPro" id="IPR000873">
    <property type="entry name" value="AMP-dep_synth/lig_dom"/>
</dbReference>
<dbReference type="Pfam" id="PF13193">
    <property type="entry name" value="AMP-binding_C"/>
    <property type="match status" value="1"/>
</dbReference>